<reference evidence="3" key="2">
    <citation type="submission" date="2021-08" db="EMBL/GenBank/DDBJ databases">
        <authorList>
            <person name="Tani A."/>
            <person name="Ola A."/>
            <person name="Ogura Y."/>
            <person name="Katsura K."/>
            <person name="Hayashi T."/>
        </authorList>
    </citation>
    <scope>NUCLEOTIDE SEQUENCE</scope>
    <source>
        <strain evidence="3">DSM 14458</strain>
    </source>
</reference>
<dbReference type="Proteomes" id="UP001055093">
    <property type="component" value="Unassembled WGS sequence"/>
</dbReference>
<sequence>MGSTQRTILLGAALSICLAGSAGATETKGSPAKPPAEGQTGAGKANESLGAGGLTGSAATKDGARTGTPDASRPAGSSAPAAGTAR</sequence>
<feature type="compositionally biased region" description="Low complexity" evidence="1">
    <location>
        <begin position="71"/>
        <end position="86"/>
    </location>
</feature>
<accession>A0ABQ4UU32</accession>
<comment type="caution">
    <text evidence="3">The sequence shown here is derived from an EMBL/GenBank/DDBJ whole genome shotgun (WGS) entry which is preliminary data.</text>
</comment>
<feature type="chain" id="PRO_5046262798" evidence="2">
    <location>
        <begin position="25"/>
        <end position="86"/>
    </location>
</feature>
<feature type="signal peptide" evidence="2">
    <location>
        <begin position="1"/>
        <end position="24"/>
    </location>
</feature>
<keyword evidence="2" id="KW-0732">Signal</keyword>
<keyword evidence="4" id="KW-1185">Reference proteome</keyword>
<evidence type="ECO:0000256" key="1">
    <source>
        <dbReference type="SAM" id="MobiDB-lite"/>
    </source>
</evidence>
<organism evidence="3 4">
    <name type="scientific">Methylorubrum suomiense</name>
    <dbReference type="NCBI Taxonomy" id="144191"/>
    <lineage>
        <taxon>Bacteria</taxon>
        <taxon>Pseudomonadati</taxon>
        <taxon>Pseudomonadota</taxon>
        <taxon>Alphaproteobacteria</taxon>
        <taxon>Hyphomicrobiales</taxon>
        <taxon>Methylobacteriaceae</taxon>
        <taxon>Methylorubrum</taxon>
    </lineage>
</organism>
<reference evidence="3" key="1">
    <citation type="journal article" date="2021" name="Front. Microbiol.">
        <title>Comprehensive Comparative Genomics and Phenotyping of Methylobacterium Species.</title>
        <authorList>
            <person name="Alessa O."/>
            <person name="Ogura Y."/>
            <person name="Fujitani Y."/>
            <person name="Takami H."/>
            <person name="Hayashi T."/>
            <person name="Sahin N."/>
            <person name="Tani A."/>
        </authorList>
    </citation>
    <scope>NUCLEOTIDE SEQUENCE</scope>
    <source>
        <strain evidence="3">DSM 14458</strain>
    </source>
</reference>
<evidence type="ECO:0000313" key="4">
    <source>
        <dbReference type="Proteomes" id="UP001055093"/>
    </source>
</evidence>
<dbReference type="EMBL" id="BPRE01000006">
    <property type="protein sequence ID" value="GJE75619.1"/>
    <property type="molecule type" value="Genomic_DNA"/>
</dbReference>
<protein>
    <submittedName>
        <fullName evidence="3">Uncharacterized protein</fullName>
    </submittedName>
</protein>
<proteinExistence type="predicted"/>
<evidence type="ECO:0000313" key="3">
    <source>
        <dbReference type="EMBL" id="GJE75619.1"/>
    </source>
</evidence>
<feature type="region of interest" description="Disordered" evidence="1">
    <location>
        <begin position="22"/>
        <end position="86"/>
    </location>
</feature>
<evidence type="ECO:0000256" key="2">
    <source>
        <dbReference type="SAM" id="SignalP"/>
    </source>
</evidence>
<gene>
    <name evidence="3" type="ORF">BGCPKDLD_2204</name>
</gene>
<name>A0ABQ4UU32_9HYPH</name>